<proteinExistence type="inferred from homology"/>
<protein>
    <recommendedName>
        <fullName evidence="2">Fe2OG dioxygenase domain-containing protein</fullName>
    </recommendedName>
</protein>
<dbReference type="InterPro" id="IPR050231">
    <property type="entry name" value="Iron_ascorbate_oxido_reductase"/>
</dbReference>
<keyword evidence="1" id="KW-0408">Iron</keyword>
<dbReference type="STRING" id="698492.A0A0E9N850"/>
<keyword evidence="1" id="KW-0560">Oxidoreductase</keyword>
<keyword evidence="4" id="KW-1185">Reference proteome</keyword>
<reference evidence="3 4" key="3">
    <citation type="journal article" date="2015" name="Genome Announc.">
        <title>Draft Genome Sequence of the Archiascomycetous Yeast Saitoella complicata.</title>
        <authorList>
            <person name="Yamauchi K."/>
            <person name="Kondo S."/>
            <person name="Hamamoto M."/>
            <person name="Takahashi Y."/>
            <person name="Ogura Y."/>
            <person name="Hayashi T."/>
            <person name="Nishida H."/>
        </authorList>
    </citation>
    <scope>NUCLEOTIDE SEQUENCE [LARGE SCALE GENOMIC DNA]</scope>
    <source>
        <strain evidence="3 4">NRRL Y-17804</strain>
    </source>
</reference>
<reference evidence="3 4" key="2">
    <citation type="journal article" date="2014" name="J. Gen. Appl. Microbiol.">
        <title>The early diverging ascomycetous budding yeast Saitoella complicata has three histone deacetylases belonging to the Clr6, Hos2, and Rpd3 lineages.</title>
        <authorList>
            <person name="Nishida H."/>
            <person name="Matsumoto T."/>
            <person name="Kondo S."/>
            <person name="Hamamoto M."/>
            <person name="Yoshikawa H."/>
        </authorList>
    </citation>
    <scope>NUCLEOTIDE SEQUENCE [LARGE SCALE GENOMIC DNA]</scope>
    <source>
        <strain evidence="3 4">NRRL Y-17804</strain>
    </source>
</reference>
<dbReference type="FunFam" id="2.60.120.330:FF:000051">
    <property type="entry name" value="Clavaminate synthase-like protein"/>
    <property type="match status" value="1"/>
</dbReference>
<gene>
    <name evidence="3" type="ORF">G7K_0117-t1</name>
</gene>
<sequence length="324" mass="35770">MDAVPVIDISRFDEERAEKVLDAAINVGFLWIDGHGLSKDNVRSAFNLSRQFFTLDREEKSKYPIQNNQGFAALNVEELDPSTPSDYKESFNFGADDLMNGTQNQPLPPVFTEQHDFLSSFATSCHSICLDILKFFGHALKVPGGPYFLAASHQPGASSGSTLRLLHYPAVEEEVQGDNRAGAHSDYGSITLLFQQPGSSGLEIMLPGKGWVPVPALPANDTNSAPPILVNIGDQLSYWTAGLLRSTIHRVRMPNRGQERYSMVYFCHPNDDALLEPVPSEIVRERKGRGANAAEGEVLTAGEHLRRRLAATYGWKENEDGQKQ</sequence>
<dbReference type="InterPro" id="IPR026992">
    <property type="entry name" value="DIOX_N"/>
</dbReference>
<accession>A0A0E9N850</accession>
<dbReference type="InterPro" id="IPR005123">
    <property type="entry name" value="Oxoglu/Fe-dep_dioxygenase_dom"/>
</dbReference>
<reference evidence="3 4" key="1">
    <citation type="journal article" date="2011" name="J. Gen. Appl. Microbiol.">
        <title>Draft genome sequencing of the enigmatic yeast Saitoella complicata.</title>
        <authorList>
            <person name="Nishida H."/>
            <person name="Hamamoto M."/>
            <person name="Sugiyama J."/>
        </authorList>
    </citation>
    <scope>NUCLEOTIDE SEQUENCE [LARGE SCALE GENOMIC DNA]</scope>
    <source>
        <strain evidence="3 4">NRRL Y-17804</strain>
    </source>
</reference>
<evidence type="ECO:0000259" key="2">
    <source>
        <dbReference type="PROSITE" id="PS51471"/>
    </source>
</evidence>
<dbReference type="SUPFAM" id="SSF51197">
    <property type="entry name" value="Clavaminate synthase-like"/>
    <property type="match status" value="1"/>
</dbReference>
<dbReference type="AlphaFoldDB" id="A0A0E9N850"/>
<dbReference type="GO" id="GO:0044283">
    <property type="term" value="P:small molecule biosynthetic process"/>
    <property type="evidence" value="ECO:0007669"/>
    <property type="project" value="UniProtKB-ARBA"/>
</dbReference>
<keyword evidence="1" id="KW-0479">Metal-binding</keyword>
<dbReference type="InterPro" id="IPR027443">
    <property type="entry name" value="IPNS-like_sf"/>
</dbReference>
<dbReference type="PANTHER" id="PTHR47990">
    <property type="entry name" value="2-OXOGLUTARATE (2OG) AND FE(II)-DEPENDENT OXYGENASE SUPERFAMILY PROTEIN-RELATED"/>
    <property type="match status" value="1"/>
</dbReference>
<dbReference type="EMBL" id="BACD03000001">
    <property type="protein sequence ID" value="GAO45871.1"/>
    <property type="molecule type" value="Genomic_DNA"/>
</dbReference>
<dbReference type="Gene3D" id="2.60.120.330">
    <property type="entry name" value="B-lactam Antibiotic, Isopenicillin N Synthase, Chain"/>
    <property type="match status" value="1"/>
</dbReference>
<evidence type="ECO:0000313" key="4">
    <source>
        <dbReference type="Proteomes" id="UP000033140"/>
    </source>
</evidence>
<comment type="similarity">
    <text evidence="1">Belongs to the iron/ascorbate-dependent oxidoreductase family.</text>
</comment>
<dbReference type="InterPro" id="IPR044861">
    <property type="entry name" value="IPNS-like_FE2OG_OXY"/>
</dbReference>
<comment type="caution">
    <text evidence="3">The sequence shown here is derived from an EMBL/GenBank/DDBJ whole genome shotgun (WGS) entry which is preliminary data.</text>
</comment>
<dbReference type="OMA" id="FTTRHDP"/>
<evidence type="ECO:0000313" key="3">
    <source>
        <dbReference type="EMBL" id="GAO45871.1"/>
    </source>
</evidence>
<feature type="domain" description="Fe2OG dioxygenase" evidence="2">
    <location>
        <begin position="158"/>
        <end position="269"/>
    </location>
</feature>
<dbReference type="Pfam" id="PF14226">
    <property type="entry name" value="DIOX_N"/>
    <property type="match status" value="1"/>
</dbReference>
<dbReference type="Proteomes" id="UP000033140">
    <property type="component" value="Unassembled WGS sequence"/>
</dbReference>
<dbReference type="PROSITE" id="PS51471">
    <property type="entry name" value="FE2OG_OXY"/>
    <property type="match status" value="1"/>
</dbReference>
<dbReference type="GO" id="GO:0046872">
    <property type="term" value="F:metal ion binding"/>
    <property type="evidence" value="ECO:0007669"/>
    <property type="project" value="UniProtKB-KW"/>
</dbReference>
<name>A0A0E9N850_SAICN</name>
<dbReference type="Pfam" id="PF03171">
    <property type="entry name" value="2OG-FeII_Oxy"/>
    <property type="match status" value="1"/>
</dbReference>
<evidence type="ECO:0000256" key="1">
    <source>
        <dbReference type="RuleBase" id="RU003682"/>
    </source>
</evidence>
<dbReference type="GO" id="GO:0016491">
    <property type="term" value="F:oxidoreductase activity"/>
    <property type="evidence" value="ECO:0007669"/>
    <property type="project" value="UniProtKB-KW"/>
</dbReference>
<organism evidence="3 4">
    <name type="scientific">Saitoella complicata (strain BCRC 22490 / CBS 7301 / JCM 7358 / NBRC 10748 / NRRL Y-17804)</name>
    <dbReference type="NCBI Taxonomy" id="698492"/>
    <lineage>
        <taxon>Eukaryota</taxon>
        <taxon>Fungi</taxon>
        <taxon>Dikarya</taxon>
        <taxon>Ascomycota</taxon>
        <taxon>Taphrinomycotina</taxon>
        <taxon>Taphrinomycotina incertae sedis</taxon>
        <taxon>Saitoella</taxon>
    </lineage>
</organism>